<dbReference type="InterPro" id="IPR001173">
    <property type="entry name" value="Glyco_trans_2-like"/>
</dbReference>
<dbReference type="InterPro" id="IPR029044">
    <property type="entry name" value="Nucleotide-diphossugar_trans"/>
</dbReference>
<dbReference type="EMBL" id="HQ407366">
    <property type="protein sequence ID" value="AEH57197.1"/>
    <property type="molecule type" value="Genomic_DNA"/>
</dbReference>
<organism evidence="2">
    <name type="scientific">Prochloron didemni P1-Palau</name>
    <dbReference type="NCBI Taxonomy" id="910450"/>
    <lineage>
        <taxon>Bacteria</taxon>
        <taxon>Bacillati</taxon>
        <taxon>Cyanobacteriota</taxon>
        <taxon>Cyanophyceae</taxon>
        <taxon>Oscillatoriophycideae</taxon>
        <taxon>Chroococcales</taxon>
        <taxon>Prochloraceae</taxon>
        <taxon>Prochloron</taxon>
    </lineage>
</organism>
<dbReference type="Gene3D" id="3.90.550.10">
    <property type="entry name" value="Spore Coat Polysaccharide Biosynthesis Protein SpsA, Chain A"/>
    <property type="match status" value="1"/>
</dbReference>
<accession>G0XS29</accession>
<name>G0XS29_PRODI</name>
<keyword evidence="2" id="KW-0808">Transferase</keyword>
<dbReference type="Pfam" id="PF00535">
    <property type="entry name" value="Glycos_transf_2"/>
    <property type="match status" value="1"/>
</dbReference>
<dbReference type="CDD" id="cd00761">
    <property type="entry name" value="Glyco_tranf_GTA_type"/>
    <property type="match status" value="1"/>
</dbReference>
<gene>
    <name evidence="2" type="primary">prnG</name>
</gene>
<sequence length="289" mass="33078">MRFSLVVATKNRVIEVERLLRSLTLQDHQNFEVILVDQNPDDRLIPIVDNYSQTFSLKHLQNVKPGTSHARNQGRLLANGDIIAYPDDDCLYPPHFLTQVADFFQQDSTWDGLTVRVMDIDSDRDALDYSLQTSGKVNDWTGWSVGMGPSMLFRTHLAQKIAFDEDMGPGATWVGGEDTDYLLRCLDSGAAIYYNHELFVRHPRPYSIYNSRQLIRREFTYGRGFGYLLRKRNVSPAIVRQQLLEPITLATKYTLTGNFRHALPCPAMGIGRLLGYWEGTRKFNLRKAS</sequence>
<dbReference type="AlphaFoldDB" id="G0XS29"/>
<reference evidence="2" key="1">
    <citation type="journal article" date="2011" name="PLoS ONE">
        <title>Variation in tropical reef symbiont metagenomes defined by secondary metabolism.</title>
        <authorList>
            <person name="Donia M.S."/>
            <person name="Fricke W.F."/>
            <person name="Ravel J."/>
            <person name="Schmidt E.W."/>
        </authorList>
    </citation>
    <scope>NUCLEOTIDE SEQUENCE</scope>
</reference>
<dbReference type="PANTHER" id="PTHR43685">
    <property type="entry name" value="GLYCOSYLTRANSFERASE"/>
    <property type="match status" value="1"/>
</dbReference>
<dbReference type="SUPFAM" id="SSF53448">
    <property type="entry name" value="Nucleotide-diphospho-sugar transferases"/>
    <property type="match status" value="1"/>
</dbReference>
<dbReference type="InterPro" id="IPR050834">
    <property type="entry name" value="Glycosyltransf_2"/>
</dbReference>
<evidence type="ECO:0000313" key="2">
    <source>
        <dbReference type="EMBL" id="AEH57197.1"/>
    </source>
</evidence>
<dbReference type="PANTHER" id="PTHR43685:SF2">
    <property type="entry name" value="GLYCOSYLTRANSFERASE 2-LIKE DOMAIN-CONTAINING PROTEIN"/>
    <property type="match status" value="1"/>
</dbReference>
<feature type="domain" description="Glycosyltransferase 2-like" evidence="1">
    <location>
        <begin position="4"/>
        <end position="157"/>
    </location>
</feature>
<proteinExistence type="predicted"/>
<evidence type="ECO:0000259" key="1">
    <source>
        <dbReference type="Pfam" id="PF00535"/>
    </source>
</evidence>
<dbReference type="GO" id="GO:0016740">
    <property type="term" value="F:transferase activity"/>
    <property type="evidence" value="ECO:0007669"/>
    <property type="project" value="UniProtKB-KW"/>
</dbReference>
<protein>
    <submittedName>
        <fullName evidence="2">Putative glycosyl transferase</fullName>
    </submittedName>
</protein>